<dbReference type="Proteomes" id="UP001085076">
    <property type="component" value="Miscellaneous, Linkage group lg03"/>
</dbReference>
<dbReference type="GO" id="GO:0003723">
    <property type="term" value="F:RNA binding"/>
    <property type="evidence" value="ECO:0007669"/>
    <property type="project" value="UniProtKB-KW"/>
</dbReference>
<comment type="similarity">
    <text evidence="1">Belongs to the universal ribosomal protein uS3 family.</text>
</comment>
<keyword evidence="2" id="KW-0694">RNA-binding</keyword>
<dbReference type="PANTHER" id="PTHR11760:SF32">
    <property type="entry name" value="SMALL RIBOSOMAL SUBUNIT PROTEIN US3"/>
    <property type="match status" value="1"/>
</dbReference>
<evidence type="ECO:0000259" key="5">
    <source>
        <dbReference type="Pfam" id="PF07650"/>
    </source>
</evidence>
<accession>A0A9D5CTT5</accession>
<dbReference type="InterPro" id="IPR015946">
    <property type="entry name" value="KH_dom-like_a/b"/>
</dbReference>
<reference evidence="6" key="2">
    <citation type="journal article" date="2022" name="Hortic Res">
        <title>The genome of Dioscorea zingiberensis sheds light on the biosynthesis, origin and evolution of the medicinally important diosgenin saponins.</title>
        <authorList>
            <person name="Li Y."/>
            <person name="Tan C."/>
            <person name="Li Z."/>
            <person name="Guo J."/>
            <person name="Li S."/>
            <person name="Chen X."/>
            <person name="Wang C."/>
            <person name="Dai X."/>
            <person name="Yang H."/>
            <person name="Song W."/>
            <person name="Hou L."/>
            <person name="Xu J."/>
            <person name="Tong Z."/>
            <person name="Xu A."/>
            <person name="Yuan X."/>
            <person name="Wang W."/>
            <person name="Yang Q."/>
            <person name="Chen L."/>
            <person name="Sun Z."/>
            <person name="Wang K."/>
            <person name="Pan B."/>
            <person name="Chen J."/>
            <person name="Bao Y."/>
            <person name="Liu F."/>
            <person name="Qi X."/>
            <person name="Gang D.R."/>
            <person name="Wen J."/>
            <person name="Li J."/>
        </authorList>
    </citation>
    <scope>NUCLEOTIDE SEQUENCE</scope>
    <source>
        <strain evidence="6">Dzin_1.0</strain>
    </source>
</reference>
<dbReference type="GO" id="GO:0003735">
    <property type="term" value="F:structural constituent of ribosome"/>
    <property type="evidence" value="ECO:0007669"/>
    <property type="project" value="TreeGrafter"/>
</dbReference>
<organism evidence="6 7">
    <name type="scientific">Dioscorea zingiberensis</name>
    <dbReference type="NCBI Taxonomy" id="325984"/>
    <lineage>
        <taxon>Eukaryota</taxon>
        <taxon>Viridiplantae</taxon>
        <taxon>Streptophyta</taxon>
        <taxon>Embryophyta</taxon>
        <taxon>Tracheophyta</taxon>
        <taxon>Spermatophyta</taxon>
        <taxon>Magnoliopsida</taxon>
        <taxon>Liliopsida</taxon>
        <taxon>Dioscoreales</taxon>
        <taxon>Dioscoreaceae</taxon>
        <taxon>Dioscorea</taxon>
    </lineage>
</organism>
<dbReference type="InterPro" id="IPR057258">
    <property type="entry name" value="Ribosomal_uS3"/>
</dbReference>
<evidence type="ECO:0000256" key="2">
    <source>
        <dbReference type="ARBA" id="ARBA00022884"/>
    </source>
</evidence>
<dbReference type="PANTHER" id="PTHR11760">
    <property type="entry name" value="30S/40S RIBOSOMAL PROTEIN S3"/>
    <property type="match status" value="1"/>
</dbReference>
<dbReference type="SUPFAM" id="SSF54814">
    <property type="entry name" value="Prokaryotic type KH domain (KH-domain type II)"/>
    <property type="match status" value="1"/>
</dbReference>
<keyword evidence="4" id="KW-0687">Ribonucleoprotein</keyword>
<evidence type="ECO:0000256" key="4">
    <source>
        <dbReference type="ARBA" id="ARBA00023274"/>
    </source>
</evidence>
<dbReference type="InterPro" id="IPR009019">
    <property type="entry name" value="KH_sf_prok-type"/>
</dbReference>
<dbReference type="FunFam" id="3.30.300.20:FF:000006">
    <property type="entry name" value="40S ribosomal protein S3"/>
    <property type="match status" value="1"/>
</dbReference>
<evidence type="ECO:0000256" key="1">
    <source>
        <dbReference type="ARBA" id="ARBA00010761"/>
    </source>
</evidence>
<gene>
    <name evidence="6" type="ORF">J5N97_014353</name>
</gene>
<dbReference type="Pfam" id="PF07650">
    <property type="entry name" value="KH_2"/>
    <property type="match status" value="1"/>
</dbReference>
<feature type="domain" description="KH type-2" evidence="5">
    <location>
        <begin position="16"/>
        <end position="93"/>
    </location>
</feature>
<dbReference type="InterPro" id="IPR004044">
    <property type="entry name" value="KH_dom_type_2"/>
</dbReference>
<dbReference type="GO" id="GO:0022627">
    <property type="term" value="C:cytosolic small ribosomal subunit"/>
    <property type="evidence" value="ECO:0007669"/>
    <property type="project" value="TreeGrafter"/>
</dbReference>
<dbReference type="CDD" id="cd02413">
    <property type="entry name" value="KH-II_40S_S3"/>
    <property type="match status" value="1"/>
</dbReference>
<proteinExistence type="inferred from homology"/>
<dbReference type="OrthoDB" id="1936908at2759"/>
<keyword evidence="3" id="KW-0689">Ribosomal protein</keyword>
<keyword evidence="7" id="KW-1185">Reference proteome</keyword>
<dbReference type="AlphaFoldDB" id="A0A9D5CTT5"/>
<comment type="caution">
    <text evidence="6">The sequence shown here is derived from an EMBL/GenBank/DDBJ whole genome shotgun (WGS) entry which is preliminary data.</text>
</comment>
<dbReference type="GO" id="GO:0005634">
    <property type="term" value="C:nucleus"/>
    <property type="evidence" value="ECO:0007669"/>
    <property type="project" value="TreeGrafter"/>
</dbReference>
<dbReference type="Gene3D" id="3.30.300.20">
    <property type="match status" value="1"/>
</dbReference>
<evidence type="ECO:0000313" key="6">
    <source>
        <dbReference type="EMBL" id="KAJ0978879.1"/>
    </source>
</evidence>
<dbReference type="EMBL" id="JAGGNH010000003">
    <property type="protein sequence ID" value="KAJ0978879.1"/>
    <property type="molecule type" value="Genomic_DNA"/>
</dbReference>
<protein>
    <recommendedName>
        <fullName evidence="5">KH type-2 domain-containing protein</fullName>
    </recommendedName>
</protein>
<sequence>MSKKRKFVEDGVFFEELNKVLMRALARDGYSGVEVRVTPMHTEIIIRATHTQKVLGNLFEKGRKIRELILIVQKRFNFLDNNVELYTGKVNNKGLCAIAQAESLRYKLLGGLVVPRIYKFIRSNDSRSYIVFSHNYNVSSFSSTKKYQNSFMIPNWPQAGGPDPKGEVPPITMLELIREMHALIREQMQ</sequence>
<evidence type="ECO:0000313" key="7">
    <source>
        <dbReference type="Proteomes" id="UP001085076"/>
    </source>
</evidence>
<reference evidence="6" key="1">
    <citation type="submission" date="2021-03" db="EMBL/GenBank/DDBJ databases">
        <authorList>
            <person name="Li Z."/>
            <person name="Yang C."/>
        </authorList>
    </citation>
    <scope>NUCLEOTIDE SEQUENCE</scope>
    <source>
        <strain evidence="6">Dzin_1.0</strain>
        <tissue evidence="6">Leaf</tissue>
    </source>
</reference>
<name>A0A9D5CTT5_9LILI</name>
<evidence type="ECO:0000256" key="3">
    <source>
        <dbReference type="ARBA" id="ARBA00022980"/>
    </source>
</evidence>